<protein>
    <submittedName>
        <fullName evidence="1">DUF3892 domain-containing protein</fullName>
    </submittedName>
</protein>
<dbReference type="Pfam" id="PF13031">
    <property type="entry name" value="DUF3892"/>
    <property type="match status" value="1"/>
</dbReference>
<dbReference type="RefSeq" id="WP_208718444.1">
    <property type="nucleotide sequence ID" value="NZ_CP024770.1"/>
</dbReference>
<evidence type="ECO:0000313" key="1">
    <source>
        <dbReference type="EMBL" id="QGY32544.1"/>
    </source>
</evidence>
<organism evidence="1 2">
    <name type="scientific">Pantoea cypripedii</name>
    <name type="common">Pectobacterium cypripedii</name>
    <name type="synonym">Erwinia cypripedii</name>
    <dbReference type="NCBI Taxonomy" id="55209"/>
    <lineage>
        <taxon>Bacteria</taxon>
        <taxon>Pseudomonadati</taxon>
        <taxon>Pseudomonadota</taxon>
        <taxon>Gammaproteobacteria</taxon>
        <taxon>Enterobacterales</taxon>
        <taxon>Erwiniaceae</taxon>
        <taxon>Pantoea</taxon>
    </lineage>
</organism>
<dbReference type="EMBL" id="CP024770">
    <property type="protein sequence ID" value="QGY32544.1"/>
    <property type="molecule type" value="Genomic_DNA"/>
</dbReference>
<dbReference type="Proteomes" id="UP000502005">
    <property type="component" value="Plasmid pNE1B"/>
</dbReference>
<keyword evidence="1" id="KW-0614">Plasmid</keyword>
<accession>A0A6B9G4U5</accession>
<reference evidence="1 2" key="1">
    <citation type="submission" date="2017-11" db="EMBL/GenBank/DDBJ databases">
        <title>Genome sequence of Pantoea cypripedii NE1.</title>
        <authorList>
            <person name="Nascimento F.X."/>
        </authorList>
    </citation>
    <scope>NUCLEOTIDE SEQUENCE [LARGE SCALE GENOMIC DNA]</scope>
    <source>
        <strain evidence="1 2">NE1</strain>
        <plasmid evidence="2">pne1b</plasmid>
    </source>
</reference>
<dbReference type="AlphaFoldDB" id="A0A6B9G4U5"/>
<geneLocation type="plasmid" evidence="2">
    <name>pne1b</name>
</geneLocation>
<proteinExistence type="predicted"/>
<sequence length="94" mass="10408">MSEHQVLCINKSNRTSSHERISHIGGKNSDGTRWKITQQEAINGIETGKWKFYVSVGGHLVWVIIAVSASGNKYLKTQNDGEQPNNLLSLPECA</sequence>
<gene>
    <name evidence="1" type="ORF">CUN67_26650</name>
</gene>
<dbReference type="InterPro" id="IPR024997">
    <property type="entry name" value="DUF3892"/>
</dbReference>
<name>A0A6B9G4U5_PANCY</name>
<evidence type="ECO:0000313" key="2">
    <source>
        <dbReference type="Proteomes" id="UP000502005"/>
    </source>
</evidence>